<proteinExistence type="inferred from homology"/>
<comment type="similarity">
    <text evidence="2 8">Belongs to the Mediator complex subunit 4 family.</text>
</comment>
<comment type="caution">
    <text evidence="11">The sequence shown here is derived from an EMBL/GenBank/DDBJ whole genome shotgun (WGS) entry which is preliminary data.</text>
</comment>
<evidence type="ECO:0000256" key="8">
    <source>
        <dbReference type="RuleBase" id="RU364141"/>
    </source>
</evidence>
<evidence type="ECO:0000256" key="1">
    <source>
        <dbReference type="ARBA" id="ARBA00004123"/>
    </source>
</evidence>
<evidence type="ECO:0000256" key="9">
    <source>
        <dbReference type="SAM" id="Coils"/>
    </source>
</evidence>
<dbReference type="InterPro" id="IPR019258">
    <property type="entry name" value="Mediator_Med4"/>
</dbReference>
<accession>A0AAV9N373</accession>
<evidence type="ECO:0000256" key="10">
    <source>
        <dbReference type="SAM" id="MobiDB-lite"/>
    </source>
</evidence>
<evidence type="ECO:0000313" key="12">
    <source>
        <dbReference type="Proteomes" id="UP001358417"/>
    </source>
</evidence>
<evidence type="ECO:0000256" key="3">
    <source>
        <dbReference type="ARBA" id="ARBA00020629"/>
    </source>
</evidence>
<dbReference type="EMBL" id="JAVRRD010000021">
    <property type="protein sequence ID" value="KAK5048648.1"/>
    <property type="molecule type" value="Genomic_DNA"/>
</dbReference>
<dbReference type="Proteomes" id="UP001358417">
    <property type="component" value="Unassembled WGS sequence"/>
</dbReference>
<organism evidence="11 12">
    <name type="scientific">Exophiala bonariae</name>
    <dbReference type="NCBI Taxonomy" id="1690606"/>
    <lineage>
        <taxon>Eukaryota</taxon>
        <taxon>Fungi</taxon>
        <taxon>Dikarya</taxon>
        <taxon>Ascomycota</taxon>
        <taxon>Pezizomycotina</taxon>
        <taxon>Eurotiomycetes</taxon>
        <taxon>Chaetothyriomycetidae</taxon>
        <taxon>Chaetothyriales</taxon>
        <taxon>Herpotrichiellaceae</taxon>
        <taxon>Exophiala</taxon>
    </lineage>
</organism>
<evidence type="ECO:0000256" key="5">
    <source>
        <dbReference type="ARBA" id="ARBA00023163"/>
    </source>
</evidence>
<evidence type="ECO:0000256" key="4">
    <source>
        <dbReference type="ARBA" id="ARBA00023015"/>
    </source>
</evidence>
<evidence type="ECO:0000256" key="7">
    <source>
        <dbReference type="ARBA" id="ARBA00031257"/>
    </source>
</evidence>
<keyword evidence="9" id="KW-0175">Coiled coil</keyword>
<dbReference type="AlphaFoldDB" id="A0AAV9N373"/>
<dbReference type="GO" id="GO:0016592">
    <property type="term" value="C:mediator complex"/>
    <property type="evidence" value="ECO:0007669"/>
    <property type="project" value="InterPro"/>
</dbReference>
<dbReference type="Pfam" id="PF10018">
    <property type="entry name" value="Med4"/>
    <property type="match status" value="1"/>
</dbReference>
<evidence type="ECO:0000313" key="11">
    <source>
        <dbReference type="EMBL" id="KAK5048648.1"/>
    </source>
</evidence>
<comment type="subunit">
    <text evidence="8">Component of the Mediator complex.</text>
</comment>
<keyword evidence="8" id="KW-0010">Activator</keyword>
<feature type="compositionally biased region" description="Polar residues" evidence="10">
    <location>
        <begin position="285"/>
        <end position="305"/>
    </location>
</feature>
<sequence>METQILAPLNTFETQITSLVTSLTQTNTYANAPQITQNLLNTDDDLTTSLNLLHRHQQNYARILNLRAEVASLQEQLQSTIRQCVALRDEVGQIHPSILSVDSDDDSEDEDEKVAEVDYQTLLTFAARIGKHNAAAAREAEAESRRYKNSTRSQAVNINGGQNTSAVDTVENATDETHAEIERINNTIAITRAQMGMAFPDASSLRVGELGRLQLFREQQIQSARGDSGALDRTLDAEIERLVRETEDVAERLVEKDEPDDPNTDISLSPEVSRQTITRDAPAAQHQTGQAAGRLSQSKPSQQAQPRRKLDLDFPSSDEEDD</sequence>
<dbReference type="GO" id="GO:0003712">
    <property type="term" value="F:transcription coregulator activity"/>
    <property type="evidence" value="ECO:0007669"/>
    <property type="project" value="InterPro"/>
</dbReference>
<comment type="function">
    <text evidence="8">Component of the Mediator complex, a coactivator involved in the regulated transcription of nearly all RNA polymerase II-dependent genes. Mediator functions as a bridge to convey information from gene-specific regulatory proteins to the basal RNA polymerase II transcription machinery. Mediator is recruited to promoters by direct interactions with regulatory proteins and serves as a scaffold for the assembly of a functional preinitiation complex with RNA polymerase II and the general transcription factors.</text>
</comment>
<name>A0AAV9N373_9EURO</name>
<feature type="coiled-coil region" evidence="9">
    <location>
        <begin position="63"/>
        <end position="90"/>
    </location>
</feature>
<evidence type="ECO:0000256" key="6">
    <source>
        <dbReference type="ARBA" id="ARBA00023242"/>
    </source>
</evidence>
<feature type="region of interest" description="Disordered" evidence="10">
    <location>
        <begin position="254"/>
        <end position="322"/>
    </location>
</feature>
<keyword evidence="4 8" id="KW-0805">Transcription regulation</keyword>
<evidence type="ECO:0000256" key="2">
    <source>
        <dbReference type="ARBA" id="ARBA00009626"/>
    </source>
</evidence>
<keyword evidence="5 8" id="KW-0804">Transcription</keyword>
<protein>
    <recommendedName>
        <fullName evidence="3 8">Mediator of RNA polymerase II transcription subunit 4</fullName>
    </recommendedName>
    <alternativeName>
        <fullName evidence="7 8">Mediator complex subunit 4</fullName>
    </alternativeName>
</protein>
<gene>
    <name evidence="8" type="primary">MED4</name>
    <name evidence="11" type="ORF">LTR84_005739</name>
</gene>
<feature type="compositionally biased region" description="Polar residues" evidence="10">
    <location>
        <begin position="264"/>
        <end position="278"/>
    </location>
</feature>
<comment type="subcellular location">
    <subcellularLocation>
        <location evidence="1 8">Nucleus</location>
    </subcellularLocation>
</comment>
<dbReference type="GO" id="GO:0006357">
    <property type="term" value="P:regulation of transcription by RNA polymerase II"/>
    <property type="evidence" value="ECO:0007669"/>
    <property type="project" value="InterPro"/>
</dbReference>
<keyword evidence="6 8" id="KW-0539">Nucleus</keyword>
<keyword evidence="12" id="KW-1185">Reference proteome</keyword>
<reference evidence="11 12" key="1">
    <citation type="submission" date="2023-08" db="EMBL/GenBank/DDBJ databases">
        <title>Black Yeasts Isolated from many extreme environments.</title>
        <authorList>
            <person name="Coleine C."/>
            <person name="Stajich J.E."/>
            <person name="Selbmann L."/>
        </authorList>
    </citation>
    <scope>NUCLEOTIDE SEQUENCE [LARGE SCALE GENOMIC DNA]</scope>
    <source>
        <strain evidence="11 12">CCFEE 5792</strain>
    </source>
</reference>